<feature type="region of interest" description="Disordered" evidence="5">
    <location>
        <begin position="117"/>
        <end position="142"/>
    </location>
</feature>
<reference evidence="8 9" key="1">
    <citation type="journal article" date="2020" name="IScience">
        <title>Genome Sequencing of the Endangered Kingdonia uniflora (Circaeasteraceae, Ranunculales) Reveals Potential Mechanisms of Evolutionary Specialization.</title>
        <authorList>
            <person name="Sun Y."/>
            <person name="Deng T."/>
            <person name="Zhang A."/>
            <person name="Moore M.J."/>
            <person name="Landis J.B."/>
            <person name="Lin N."/>
            <person name="Zhang H."/>
            <person name="Zhang X."/>
            <person name="Huang J."/>
            <person name="Zhang X."/>
            <person name="Sun H."/>
            <person name="Wang H."/>
        </authorList>
    </citation>
    <scope>NUCLEOTIDE SEQUENCE [LARGE SCALE GENOMIC DNA]</scope>
    <source>
        <strain evidence="8">TB1705</strain>
        <tissue evidence="8">Leaf</tissue>
    </source>
</reference>
<keyword evidence="9" id="KW-1185">Reference proteome</keyword>
<dbReference type="Pfam" id="PF00569">
    <property type="entry name" value="ZZ"/>
    <property type="match status" value="1"/>
</dbReference>
<dbReference type="PROSITE" id="PS50135">
    <property type="entry name" value="ZF_ZZ_2"/>
    <property type="match status" value="1"/>
</dbReference>
<keyword evidence="2 4" id="KW-0863">Zinc-finger</keyword>
<dbReference type="Pfam" id="PF16158">
    <property type="entry name" value="N_BRCA1_IG"/>
    <property type="match status" value="1"/>
</dbReference>
<dbReference type="SMART" id="SM00291">
    <property type="entry name" value="ZnF_ZZ"/>
    <property type="match status" value="1"/>
</dbReference>
<dbReference type="InterPro" id="IPR053793">
    <property type="entry name" value="PB1-like"/>
</dbReference>
<feature type="region of interest" description="Disordered" evidence="5">
    <location>
        <begin position="225"/>
        <end position="245"/>
    </location>
</feature>
<dbReference type="PROSITE" id="PS51745">
    <property type="entry name" value="PB1"/>
    <property type="match status" value="1"/>
</dbReference>
<dbReference type="InterPro" id="IPR013783">
    <property type="entry name" value="Ig-like_fold"/>
</dbReference>
<comment type="caution">
    <text evidence="8">The sequence shown here is derived from an EMBL/GenBank/DDBJ whole genome shotgun (WGS) entry which is preliminary data.</text>
</comment>
<evidence type="ECO:0000256" key="2">
    <source>
        <dbReference type="ARBA" id="ARBA00022771"/>
    </source>
</evidence>
<evidence type="ECO:0000256" key="1">
    <source>
        <dbReference type="ARBA" id="ARBA00022723"/>
    </source>
</evidence>
<feature type="compositionally biased region" description="Polar residues" evidence="5">
    <location>
        <begin position="119"/>
        <end position="142"/>
    </location>
</feature>
<dbReference type="EMBL" id="JACGCM010001454">
    <property type="protein sequence ID" value="KAF6154824.1"/>
    <property type="molecule type" value="Genomic_DNA"/>
</dbReference>
<keyword evidence="3" id="KW-0862">Zinc</keyword>
<dbReference type="Pfam" id="PF00564">
    <property type="entry name" value="PB1"/>
    <property type="match status" value="1"/>
</dbReference>
<dbReference type="CDD" id="cd14947">
    <property type="entry name" value="NBR1_like"/>
    <property type="match status" value="1"/>
</dbReference>
<dbReference type="OrthoDB" id="661148at2759"/>
<dbReference type="Proteomes" id="UP000541444">
    <property type="component" value="Unassembled WGS sequence"/>
</dbReference>
<evidence type="ECO:0000256" key="4">
    <source>
        <dbReference type="PROSITE-ProRule" id="PRU00228"/>
    </source>
</evidence>
<dbReference type="PANTHER" id="PTHR20930:SF0">
    <property type="entry name" value="PROTEIN ILRUN"/>
    <property type="match status" value="1"/>
</dbReference>
<dbReference type="SUPFAM" id="SSF57850">
    <property type="entry name" value="RING/U-box"/>
    <property type="match status" value="1"/>
</dbReference>
<dbReference type="AlphaFoldDB" id="A0A7J7MJ68"/>
<evidence type="ECO:0000313" key="8">
    <source>
        <dbReference type="EMBL" id="KAF6154824.1"/>
    </source>
</evidence>
<evidence type="ECO:0000256" key="3">
    <source>
        <dbReference type="ARBA" id="ARBA00022833"/>
    </source>
</evidence>
<dbReference type="InterPro" id="IPR000433">
    <property type="entry name" value="Znf_ZZ"/>
</dbReference>
<dbReference type="InterPro" id="IPR043145">
    <property type="entry name" value="Znf_ZZ_sf"/>
</dbReference>
<evidence type="ECO:0000259" key="7">
    <source>
        <dbReference type="PROSITE" id="PS51745"/>
    </source>
</evidence>
<organism evidence="8 9">
    <name type="scientific">Kingdonia uniflora</name>
    <dbReference type="NCBI Taxonomy" id="39325"/>
    <lineage>
        <taxon>Eukaryota</taxon>
        <taxon>Viridiplantae</taxon>
        <taxon>Streptophyta</taxon>
        <taxon>Embryophyta</taxon>
        <taxon>Tracheophyta</taxon>
        <taxon>Spermatophyta</taxon>
        <taxon>Magnoliopsida</taxon>
        <taxon>Ranunculales</taxon>
        <taxon>Circaeasteraceae</taxon>
        <taxon>Kingdonia</taxon>
    </lineage>
</organism>
<gene>
    <name evidence="8" type="ORF">GIB67_014560</name>
</gene>
<keyword evidence="1" id="KW-0479">Metal-binding</keyword>
<evidence type="ECO:0000259" key="6">
    <source>
        <dbReference type="PROSITE" id="PS50135"/>
    </source>
</evidence>
<proteinExistence type="predicted"/>
<evidence type="ECO:0000313" key="9">
    <source>
        <dbReference type="Proteomes" id="UP000541444"/>
    </source>
</evidence>
<dbReference type="SMART" id="SM00666">
    <property type="entry name" value="PB1"/>
    <property type="match status" value="1"/>
</dbReference>
<dbReference type="InterPro" id="IPR032350">
    <property type="entry name" value="Nbr1_FW"/>
</dbReference>
<feature type="domain" description="ZZ-type" evidence="6">
    <location>
        <begin position="399"/>
        <end position="449"/>
    </location>
</feature>
<name>A0A7J7MJ68_9MAGN</name>
<evidence type="ECO:0000256" key="5">
    <source>
        <dbReference type="SAM" id="MobiDB-lite"/>
    </source>
</evidence>
<dbReference type="Gene3D" id="3.10.20.90">
    <property type="entry name" value="Phosphatidylinositol 3-kinase Catalytic Subunit, Chain A, domain 1"/>
    <property type="match status" value="1"/>
</dbReference>
<dbReference type="Gene3D" id="3.30.60.90">
    <property type="match status" value="1"/>
</dbReference>
<dbReference type="SUPFAM" id="SSF54277">
    <property type="entry name" value="CAD &amp; PB1 domains"/>
    <property type="match status" value="1"/>
</dbReference>
<feature type="domain" description="PB1" evidence="7">
    <location>
        <begin position="23"/>
        <end position="108"/>
    </location>
</feature>
<dbReference type="PANTHER" id="PTHR20930">
    <property type="entry name" value="OVARIAN CARCINOMA ANTIGEN CA125-RELATED"/>
    <property type="match status" value="1"/>
</dbReference>
<feature type="compositionally biased region" description="Basic and acidic residues" evidence="5">
    <location>
        <begin position="236"/>
        <end position="245"/>
    </location>
</feature>
<accession>A0A7J7MJ68</accession>
<dbReference type="Gene3D" id="2.60.40.10">
    <property type="entry name" value="Immunoglobulins"/>
    <property type="match status" value="1"/>
</dbReference>
<sequence>MNYDLVIKVSYSEHGFIRLDLSYLNVSVKYGDTLRRFTSIVQGNGSLNIDMNGLRAKILGLFKIAADGDVSFTYIDEDNDVVALVDDDDLCDAIKQRLNPLRINVLLKSKKVKKTKLTEASSSEATAPMRSTRSQTHPFSQLNDAITKLTDELTSKAMSSVPVQIMPEHFGNAFSKLSQDLASKAASSAPVLSELVESLAKLGLTQLGQVSNCQAGTTAEATMKNGEISMGNNDSKSSEPKNKTKVADCNNVTRSVGTSACPISTSLDLNVNLPKDPNVGKSVPVVLGSEFDDLKKLKKDSGGKSVDSSTLFHPYNDSQGNSNWQPWFLAPTAAMLPVPPVGTIGSSSAANGEECPKYFSNTDGNSSAPHGTCPRQRGADAFRRFPVIHQRDSMGRIFHKGVVCDGCGVHPITGPRFKSKVKQDYDLCNICYLEMGDPADYYRMDIPMSYSRRCGRSMKGLRDHHLGFQKSSVKAPRDSWTQQLSLDSQFIQDVNVVDGTLMPPLTPFIKIWRMHNNGIVSWPRGTQLVPAYGCPVGSQLDVAVDFTAPDRPGKYISYWRMALPSGVKFGQCVWVLIHVESSLENSISESSHSLNLNLPPECSSPKSQIIDVNVKPERSLCSSYAGGTYCRYSRGPEDTFYPIIDLSPAPYEPYLVPSVTEFSEEVNNGDTIEEALLKELEEMGFKQLT</sequence>
<dbReference type="InterPro" id="IPR000270">
    <property type="entry name" value="PB1_dom"/>
</dbReference>
<dbReference type="GO" id="GO:0008270">
    <property type="term" value="F:zinc ion binding"/>
    <property type="evidence" value="ECO:0007669"/>
    <property type="project" value="UniProtKB-KW"/>
</dbReference>
<protein>
    <submittedName>
        <fullName evidence="8">Uncharacterized protein</fullName>
    </submittedName>
</protein>